<dbReference type="GO" id="GO:0016757">
    <property type="term" value="F:glycosyltransferase activity"/>
    <property type="evidence" value="ECO:0007669"/>
    <property type="project" value="UniProtKB-KW"/>
</dbReference>
<dbReference type="InterPro" id="IPR036249">
    <property type="entry name" value="Thioredoxin-like_sf"/>
</dbReference>
<dbReference type="CDD" id="cd02961">
    <property type="entry name" value="PDI_a_family"/>
    <property type="match status" value="1"/>
</dbReference>
<comment type="caution">
    <text evidence="6">The sequence shown here is derived from an EMBL/GenBank/DDBJ whole genome shotgun (WGS) entry which is preliminary data.</text>
</comment>
<dbReference type="Gene3D" id="3.40.30.10">
    <property type="entry name" value="Glutaredoxin"/>
    <property type="match status" value="1"/>
</dbReference>
<dbReference type="Gene3D" id="2.60.120.260">
    <property type="entry name" value="Galactose-binding domain-like"/>
    <property type="match status" value="1"/>
</dbReference>
<name>A0A813ABE2_9DINO</name>
<dbReference type="InterPro" id="IPR017937">
    <property type="entry name" value="Thioredoxin_CS"/>
</dbReference>
<evidence type="ECO:0000313" key="6">
    <source>
        <dbReference type="EMBL" id="CAE7863051.1"/>
    </source>
</evidence>
<dbReference type="OrthoDB" id="411524at2759"/>
<evidence type="ECO:0000313" key="7">
    <source>
        <dbReference type="Proteomes" id="UP000601435"/>
    </source>
</evidence>
<keyword evidence="7" id="KW-1185">Reference proteome</keyword>
<dbReference type="Pfam" id="PF00085">
    <property type="entry name" value="Thioredoxin"/>
    <property type="match status" value="1"/>
</dbReference>
<evidence type="ECO:0000256" key="2">
    <source>
        <dbReference type="ARBA" id="ARBA00022676"/>
    </source>
</evidence>
<organism evidence="6 7">
    <name type="scientific">Symbiodinium necroappetens</name>
    <dbReference type="NCBI Taxonomy" id="1628268"/>
    <lineage>
        <taxon>Eukaryota</taxon>
        <taxon>Sar</taxon>
        <taxon>Alveolata</taxon>
        <taxon>Dinophyceae</taxon>
        <taxon>Suessiales</taxon>
        <taxon>Symbiodiniaceae</taxon>
        <taxon>Symbiodinium</taxon>
    </lineage>
</organism>
<proteinExistence type="inferred from homology"/>
<dbReference type="Proteomes" id="UP000601435">
    <property type="component" value="Unassembled WGS sequence"/>
</dbReference>
<reference evidence="6" key="1">
    <citation type="submission" date="2021-02" db="EMBL/GenBank/DDBJ databases">
        <authorList>
            <person name="Dougan E. K."/>
            <person name="Rhodes N."/>
            <person name="Thang M."/>
            <person name="Chan C."/>
        </authorList>
    </citation>
    <scope>NUCLEOTIDE SEQUENCE</scope>
</reference>
<sequence length="1068" mass="118093">AKEFRPIAELMELRRQWRVTLPDNVETWPVYVKPSRQAEGAESLQAQWGFEELATQQDASGTTWIRHTGGWSPVWLEALGRLCTGLTPLPSTIDALEKRGDANGFKFFRFVVTKVRGGDTVNGVSLGQLLLRREGVELDLADATAENPDGQFADNEGPGNAIDGRTSTRWHSSVLSPLLIKLPKPVLIDSFSFRTGPSDEQLDPVEWRLEASNDQNTWKSLHSQACKQSMPRALVAVLLLVTGGAQRLKEYNLWVCPHCERGVKVADVTDLSCEVSSTVAPSGHEWPWVKKALRNFLRSFHLPPEKRAQHEVDELIKLASAPLQGECYLGIVALGFFVFHFMDPAERQNLIRTSVFGGVTFQKAVPLSYWDVYASGWPIFGLLATAAETVQHDLQTSRTPASQPDLGMTGIDLGKRDCCDFPGGSAAVEDQRFLVALGQSLQGTAWLASDPTSPALPLRSSLQYLSQTAYRRCSWGRAAAYFAAAESLLVTSSQLSQAVWNSTKALVALGEHNLDGCESNMTVYHQMQSIWPFWQILGRLEARALSVEAPASSSSPPLLPPPALPEAVGLKWQRLLGSRGLKVDEQPLPKKEATLACLSDSDGFAHVALSADLAQIDGLIVTLQSAVTSAANASSLCFHAFVLPHQKDFVIEGLRCAFAETLLEDGTGRGLSWPILGTFRLQGRAQLILHGLDSDHIWAEVGMNSTSRPANHSASAIMLGETDLSNSLRSDTGNLGAVHNFARFSLHTLLPGLSRVVYLDVDVVVKGDLAELYNVNMSTVNGAPGTVAAVQRSNQPLRTYVDVLQPAVPSWLPSEAPSFNAGVMVIDLARWRQRHASRLVAEWIELNSRRRLWLHGSQPPLLLLFHDEVVSLHWSWNVDGLGHRLNYPKHVLAEAKVLHWTGPLKPWRHHGVNRKLWEPHTREYCPKYSNREHTTTCRHPGIKIFTTDSFEELLEANPCVFLALSADWCGACQRMKPAWFALAKLLKSSTEVTVGVMNIDENDVDKKYFPERHIPVIKLLVKKPPEDDGLDHSNDKPVVISYEGGHDIASWLQFLGEHTELKLQDVLD</sequence>
<dbReference type="GO" id="GO:0046872">
    <property type="term" value="F:metal ion binding"/>
    <property type="evidence" value="ECO:0007669"/>
    <property type="project" value="UniProtKB-KW"/>
</dbReference>
<evidence type="ECO:0000256" key="4">
    <source>
        <dbReference type="ARBA" id="ARBA00022723"/>
    </source>
</evidence>
<dbReference type="InterPro" id="IPR008979">
    <property type="entry name" value="Galactose-bd-like_sf"/>
</dbReference>
<dbReference type="InterPro" id="IPR029044">
    <property type="entry name" value="Nucleotide-diphossugar_trans"/>
</dbReference>
<dbReference type="PANTHER" id="PTHR13778">
    <property type="entry name" value="GLYCOSYLTRANSFERASE 8 DOMAIN-CONTAINING PROTEIN"/>
    <property type="match status" value="1"/>
</dbReference>
<keyword evidence="3" id="KW-0808">Transferase</keyword>
<dbReference type="Gene3D" id="3.90.550.10">
    <property type="entry name" value="Spore Coat Polysaccharide Biosynthesis Protein SpsA, Chain A"/>
    <property type="match status" value="1"/>
</dbReference>
<comment type="similarity">
    <text evidence="1">Belongs to the glycosyltransferase 8 family.</text>
</comment>
<feature type="domain" description="Thioredoxin" evidence="5">
    <location>
        <begin position="943"/>
        <end position="1022"/>
    </location>
</feature>
<dbReference type="PANTHER" id="PTHR13778:SF47">
    <property type="entry name" value="LIPOPOLYSACCHARIDE 1,3-GALACTOSYLTRANSFERASE"/>
    <property type="match status" value="1"/>
</dbReference>
<dbReference type="GO" id="GO:0005794">
    <property type="term" value="C:Golgi apparatus"/>
    <property type="evidence" value="ECO:0007669"/>
    <property type="project" value="TreeGrafter"/>
</dbReference>
<dbReference type="EMBL" id="CAJNJA010057685">
    <property type="protein sequence ID" value="CAE7863051.1"/>
    <property type="molecule type" value="Genomic_DNA"/>
</dbReference>
<dbReference type="SUPFAM" id="SSF49785">
    <property type="entry name" value="Galactose-binding domain-like"/>
    <property type="match status" value="1"/>
</dbReference>
<feature type="non-terminal residue" evidence="6">
    <location>
        <position position="1068"/>
    </location>
</feature>
<dbReference type="PROSITE" id="PS00194">
    <property type="entry name" value="THIOREDOXIN_1"/>
    <property type="match status" value="1"/>
</dbReference>
<dbReference type="SUPFAM" id="SSF52833">
    <property type="entry name" value="Thioredoxin-like"/>
    <property type="match status" value="1"/>
</dbReference>
<keyword evidence="4" id="KW-0479">Metal-binding</keyword>
<evidence type="ECO:0000256" key="3">
    <source>
        <dbReference type="ARBA" id="ARBA00022679"/>
    </source>
</evidence>
<dbReference type="InterPro" id="IPR050748">
    <property type="entry name" value="Glycosyltrans_8_dom-fam"/>
</dbReference>
<gene>
    <name evidence="6" type="primary">GAUT15</name>
    <name evidence="6" type="ORF">SNEC2469_LOCUS27413</name>
</gene>
<dbReference type="SUPFAM" id="SSF53448">
    <property type="entry name" value="Nucleotide-diphospho-sugar transferases"/>
    <property type="match status" value="1"/>
</dbReference>
<accession>A0A813ABE2</accession>
<evidence type="ECO:0000259" key="5">
    <source>
        <dbReference type="Pfam" id="PF00085"/>
    </source>
</evidence>
<dbReference type="InterPro" id="IPR002495">
    <property type="entry name" value="Glyco_trans_8"/>
</dbReference>
<evidence type="ECO:0000256" key="1">
    <source>
        <dbReference type="ARBA" id="ARBA00006351"/>
    </source>
</evidence>
<feature type="non-terminal residue" evidence="6">
    <location>
        <position position="1"/>
    </location>
</feature>
<keyword evidence="2" id="KW-0328">Glycosyltransferase</keyword>
<dbReference type="AlphaFoldDB" id="A0A813ABE2"/>
<dbReference type="InterPro" id="IPR013766">
    <property type="entry name" value="Thioredoxin_domain"/>
</dbReference>
<protein>
    <submittedName>
        <fullName evidence="6">GAUT15 protein</fullName>
    </submittedName>
</protein>
<dbReference type="Pfam" id="PF01501">
    <property type="entry name" value="Glyco_transf_8"/>
    <property type="match status" value="1"/>
</dbReference>